<name>A0A2S9T0W3_9BACT</name>
<sequence length="174" mass="20675">MILYSLSVVYMFMVDYIVSLEIVSRHHGNILLFQFPAQVRLFMVGILLYILFDKFNKNNIYLLAIVSLILLIFLKDNTYFNYILYPFCIGFMMIFLVYFVKNIKVNFDFSYSLYILHFPVIQLALYFEINPTNPIISFVVLFAVILVLSYFSEKYIEKRFIKIGREIVKKDKSA</sequence>
<feature type="transmembrane region" description="Helical" evidence="1">
    <location>
        <begin position="30"/>
        <end position="52"/>
    </location>
</feature>
<dbReference type="EMBL" id="NXGE01000012">
    <property type="protein sequence ID" value="PRM92485.1"/>
    <property type="molecule type" value="Genomic_DNA"/>
</dbReference>
<evidence type="ECO:0008006" key="4">
    <source>
        <dbReference type="Google" id="ProtNLM"/>
    </source>
</evidence>
<feature type="transmembrane region" description="Helical" evidence="1">
    <location>
        <begin position="111"/>
        <end position="129"/>
    </location>
</feature>
<evidence type="ECO:0000313" key="3">
    <source>
        <dbReference type="Proteomes" id="UP000238281"/>
    </source>
</evidence>
<comment type="caution">
    <text evidence="2">The sequence shown here is derived from an EMBL/GenBank/DDBJ whole genome shotgun (WGS) entry which is preliminary data.</text>
</comment>
<evidence type="ECO:0000313" key="2">
    <source>
        <dbReference type="EMBL" id="PRM92485.1"/>
    </source>
</evidence>
<reference evidence="2 3" key="1">
    <citation type="submission" date="2017-09" db="EMBL/GenBank/DDBJ databases">
        <title>Reassesment of A. cryaerophilus.</title>
        <authorList>
            <person name="Perez-Cataluna A."/>
            <person name="Collado L."/>
            <person name="Salgado O."/>
            <person name="Lefinanco V."/>
            <person name="Figueras M.J."/>
        </authorList>
    </citation>
    <scope>NUCLEOTIDE SEQUENCE [LARGE SCALE GENOMIC DNA]</scope>
    <source>
        <strain evidence="2 3">LMG 10210</strain>
    </source>
</reference>
<keyword evidence="1" id="KW-1133">Transmembrane helix</keyword>
<dbReference type="Proteomes" id="UP000238281">
    <property type="component" value="Unassembled WGS sequence"/>
</dbReference>
<protein>
    <recommendedName>
        <fullName evidence="4">Acyltransferase 3 domain-containing protein</fullName>
    </recommendedName>
</protein>
<feature type="transmembrane region" description="Helical" evidence="1">
    <location>
        <begin position="7"/>
        <end position="24"/>
    </location>
</feature>
<organism evidence="2 3">
    <name type="scientific">Aliarcobacter cryaerophilus</name>
    <dbReference type="NCBI Taxonomy" id="28198"/>
    <lineage>
        <taxon>Bacteria</taxon>
        <taxon>Pseudomonadati</taxon>
        <taxon>Campylobacterota</taxon>
        <taxon>Epsilonproteobacteria</taxon>
        <taxon>Campylobacterales</taxon>
        <taxon>Arcobacteraceae</taxon>
        <taxon>Aliarcobacter</taxon>
    </lineage>
</organism>
<evidence type="ECO:0000256" key="1">
    <source>
        <dbReference type="SAM" id="Phobius"/>
    </source>
</evidence>
<keyword evidence="1" id="KW-0812">Transmembrane</keyword>
<feature type="transmembrane region" description="Helical" evidence="1">
    <location>
        <begin position="135"/>
        <end position="152"/>
    </location>
</feature>
<feature type="transmembrane region" description="Helical" evidence="1">
    <location>
        <begin position="80"/>
        <end position="99"/>
    </location>
</feature>
<gene>
    <name evidence="2" type="ORF">CJ673_10715</name>
</gene>
<keyword evidence="1" id="KW-0472">Membrane</keyword>
<dbReference type="RefSeq" id="WP_105916152.1">
    <property type="nucleotide sequence ID" value="NZ_NXGE01000012.1"/>
</dbReference>
<accession>A0A2S9T0W3</accession>
<feature type="transmembrane region" description="Helical" evidence="1">
    <location>
        <begin position="59"/>
        <end position="74"/>
    </location>
</feature>
<dbReference type="AlphaFoldDB" id="A0A2S9T0W3"/>
<proteinExistence type="predicted"/>